<keyword evidence="4" id="KW-0378">Hydrolase</keyword>
<dbReference type="EMBL" id="CP031320">
    <property type="protein sequence ID" value="AXK31694.1"/>
    <property type="molecule type" value="Genomic_DNA"/>
</dbReference>
<keyword evidence="8" id="KW-1185">Reference proteome</keyword>
<sequence length="274" mass="30268">MTNKDGTYEVLAVRFATRQTVASQVYLNHHVYGEPDRPLGMDYFFWVLRNDERTLVVDTGFTPEVGDRRGRTTTCPVPEALARLGIDPAGIGQLVITHAHYDHTGNVGLFPHARILISARELDFWTGPYARRVQFGHSAEPSDLAHLAEAEREGRVVRLPERYEPAPGIELREVGGHTPGQLVALVRTEGGTVVLASDAVHYYEELELDRPFLVVADLAAMYRGFDELAALAAEPDTVLLPGHDPLVLERFEPLDPADPGFAVRVGPSTGRKRS</sequence>
<dbReference type="PANTHER" id="PTHR42978:SF7">
    <property type="entry name" value="METALLO-HYDROLASE RV2300C-RELATED"/>
    <property type="match status" value="1"/>
</dbReference>
<keyword evidence="5" id="KW-0862">Zinc</keyword>
<evidence type="ECO:0000256" key="1">
    <source>
        <dbReference type="ARBA" id="ARBA00001947"/>
    </source>
</evidence>
<dbReference type="KEGG" id="sarm:DVA86_02550"/>
<evidence type="ECO:0000256" key="2">
    <source>
        <dbReference type="ARBA" id="ARBA00007749"/>
    </source>
</evidence>
<evidence type="ECO:0000313" key="7">
    <source>
        <dbReference type="EMBL" id="AXK31694.1"/>
    </source>
</evidence>
<dbReference type="AlphaFoldDB" id="A0A345XJ78"/>
<evidence type="ECO:0000256" key="5">
    <source>
        <dbReference type="ARBA" id="ARBA00022833"/>
    </source>
</evidence>
<reference evidence="7 8" key="1">
    <citation type="submission" date="2018-07" db="EMBL/GenBank/DDBJ databases">
        <title>Draft genome of the type strain Streptomyces armeniacus ATCC 15676.</title>
        <authorList>
            <person name="Labana P."/>
            <person name="Gosse J.T."/>
            <person name="Boddy C.N."/>
        </authorList>
    </citation>
    <scope>NUCLEOTIDE SEQUENCE [LARGE SCALE GENOMIC DNA]</scope>
    <source>
        <strain evidence="7 8">ATCC 15676</strain>
    </source>
</reference>
<dbReference type="Pfam" id="PF00753">
    <property type="entry name" value="Lactamase_B"/>
    <property type="match status" value="1"/>
</dbReference>
<gene>
    <name evidence="7" type="ORF">DVA86_02550</name>
</gene>
<dbReference type="Gene3D" id="3.60.15.10">
    <property type="entry name" value="Ribonuclease Z/Hydroxyacylglutathione hydrolase-like"/>
    <property type="match status" value="1"/>
</dbReference>
<name>A0A345XJ78_9ACTN</name>
<dbReference type="PANTHER" id="PTHR42978">
    <property type="entry name" value="QUORUM-QUENCHING LACTONASE YTNP-RELATED-RELATED"/>
    <property type="match status" value="1"/>
</dbReference>
<dbReference type="Proteomes" id="UP000254425">
    <property type="component" value="Chromosome"/>
</dbReference>
<proteinExistence type="inferred from homology"/>
<dbReference type="CDD" id="cd07729">
    <property type="entry name" value="AHL_lactonase_MBL-fold"/>
    <property type="match status" value="1"/>
</dbReference>
<evidence type="ECO:0000259" key="6">
    <source>
        <dbReference type="SMART" id="SM00849"/>
    </source>
</evidence>
<evidence type="ECO:0000313" key="8">
    <source>
        <dbReference type="Proteomes" id="UP000254425"/>
    </source>
</evidence>
<keyword evidence="3" id="KW-0479">Metal-binding</keyword>
<dbReference type="InterPro" id="IPR051013">
    <property type="entry name" value="MBL_superfamily_lactonases"/>
</dbReference>
<dbReference type="SMART" id="SM00849">
    <property type="entry name" value="Lactamase_B"/>
    <property type="match status" value="1"/>
</dbReference>
<dbReference type="InterPro" id="IPR001279">
    <property type="entry name" value="Metallo-B-lactamas"/>
</dbReference>
<organism evidence="7 8">
    <name type="scientific">Streptomyces armeniacus</name>
    <dbReference type="NCBI Taxonomy" id="83291"/>
    <lineage>
        <taxon>Bacteria</taxon>
        <taxon>Bacillati</taxon>
        <taxon>Actinomycetota</taxon>
        <taxon>Actinomycetes</taxon>
        <taxon>Kitasatosporales</taxon>
        <taxon>Streptomycetaceae</taxon>
        <taxon>Streptomyces</taxon>
    </lineage>
</organism>
<dbReference type="GO" id="GO:0046872">
    <property type="term" value="F:metal ion binding"/>
    <property type="evidence" value="ECO:0007669"/>
    <property type="project" value="UniProtKB-KW"/>
</dbReference>
<feature type="domain" description="Metallo-beta-lactamase" evidence="6">
    <location>
        <begin position="42"/>
        <end position="243"/>
    </location>
</feature>
<protein>
    <submittedName>
        <fullName evidence="7">N-acyl homoserine lactonase family protein</fullName>
    </submittedName>
</protein>
<evidence type="ECO:0000256" key="4">
    <source>
        <dbReference type="ARBA" id="ARBA00022801"/>
    </source>
</evidence>
<dbReference type="GO" id="GO:0016787">
    <property type="term" value="F:hydrolase activity"/>
    <property type="evidence" value="ECO:0007669"/>
    <property type="project" value="UniProtKB-KW"/>
</dbReference>
<accession>A0A345XJ78</accession>
<comment type="cofactor">
    <cofactor evidence="1">
        <name>Zn(2+)</name>
        <dbReference type="ChEBI" id="CHEBI:29105"/>
    </cofactor>
</comment>
<dbReference type="RefSeq" id="WP_208875391.1">
    <property type="nucleotide sequence ID" value="NZ_CP031320.1"/>
</dbReference>
<dbReference type="InterPro" id="IPR036866">
    <property type="entry name" value="RibonucZ/Hydroxyglut_hydro"/>
</dbReference>
<dbReference type="SUPFAM" id="SSF56281">
    <property type="entry name" value="Metallo-hydrolase/oxidoreductase"/>
    <property type="match status" value="1"/>
</dbReference>
<evidence type="ECO:0000256" key="3">
    <source>
        <dbReference type="ARBA" id="ARBA00022723"/>
    </source>
</evidence>
<comment type="similarity">
    <text evidence="2">Belongs to the metallo-beta-lactamase superfamily.</text>
</comment>